<feature type="transmembrane region" description="Helical" evidence="2">
    <location>
        <begin position="91"/>
        <end position="111"/>
    </location>
</feature>
<dbReference type="RefSeq" id="WP_344118237.1">
    <property type="nucleotide sequence ID" value="NZ_BAAABW010000016.1"/>
</dbReference>
<feature type="transmembrane region" description="Helical" evidence="2">
    <location>
        <begin position="360"/>
        <end position="379"/>
    </location>
</feature>
<feature type="compositionally biased region" description="Gly residues" evidence="1">
    <location>
        <begin position="557"/>
        <end position="573"/>
    </location>
</feature>
<gene>
    <name evidence="4" type="ORF">GCM10010319_29500</name>
</gene>
<feature type="compositionally biased region" description="Polar residues" evidence="1">
    <location>
        <begin position="615"/>
        <end position="624"/>
    </location>
</feature>
<keyword evidence="3" id="KW-0732">Signal</keyword>
<evidence type="ECO:0000256" key="1">
    <source>
        <dbReference type="SAM" id="MobiDB-lite"/>
    </source>
</evidence>
<organism evidence="4 5">
    <name type="scientific">Streptomyces blastmyceticus</name>
    <dbReference type="NCBI Taxonomy" id="68180"/>
    <lineage>
        <taxon>Bacteria</taxon>
        <taxon>Bacillati</taxon>
        <taxon>Actinomycetota</taxon>
        <taxon>Actinomycetes</taxon>
        <taxon>Kitasatosporales</taxon>
        <taxon>Streptomycetaceae</taxon>
        <taxon>Streptomyces</taxon>
    </lineage>
</organism>
<feature type="compositionally biased region" description="Basic and acidic residues" evidence="1">
    <location>
        <begin position="219"/>
        <end position="248"/>
    </location>
</feature>
<dbReference type="EMBL" id="BAAABW010000016">
    <property type="protein sequence ID" value="GAA0350672.1"/>
    <property type="molecule type" value="Genomic_DNA"/>
</dbReference>
<keyword evidence="2" id="KW-0812">Transmembrane</keyword>
<feature type="transmembrane region" description="Helical" evidence="2">
    <location>
        <begin position="164"/>
        <end position="186"/>
    </location>
</feature>
<protein>
    <recommendedName>
        <fullName evidence="6">Integral membrane protein</fullName>
    </recommendedName>
</protein>
<evidence type="ECO:0000256" key="3">
    <source>
        <dbReference type="SAM" id="SignalP"/>
    </source>
</evidence>
<feature type="transmembrane region" description="Helical" evidence="2">
    <location>
        <begin position="132"/>
        <end position="152"/>
    </location>
</feature>
<keyword evidence="2" id="KW-1133">Transmembrane helix</keyword>
<sequence length="711" mass="74601">MRLPRFRNLAIPLLGALTTLMVTAGAAAADDKKYDKYKPAGIGDLLRTPRVGTGGGHTFYEQFGAALYFRLDSELGWKDIGWSMLNGIAELFMGLTVFVTQSAVVAVQWTLSLTDVKEIHDAITKSISSAGGTVSETLLPSALAVGAMVAWANHRKASGSGLSQLGWVAASGILAVSLVATPGVWVDALSSVRSVGSSVATEATSAGLDREVKEPFAVKGDADLKQDADDGKAPKDPEEQKKAEESKKNKLIRKSTDAIWRSYVATPWCIAEFGNLDTCKEFGEETLRKTGKEADDDDFDDAREEYLSKTVSGGKVGDSAMHWRQGKNAGRVTVAIAAFVCAVLFAVLAIALAFASLASLIGSLMLLLAGVVFACLWVIPGRPRQWGMRWFDALLGFAMQSFVSTMVLGVVLVLNTVSITMLGTYGYFAAVGVSITSAIVAFKFRAVMESIVGVTGSLSSGGSAFGMAMGRGASRLAGKATGWTAGKALRGTGAVGKQAGKYTAAGARKGAKAFDEKVSHVGKAMAMNSWAATNTTVPLGVRGGDKSKAGSDRSGAGERGMGADGSRGAGGVTRAGAYRSGTGKTVDLPERRSTQVANVRPKSANVAAQREKARSQNAPAQTGRSGAAVEQQGADRRRTAPSKPGNGRDAHSFRQGPKLRSVPRQQRIKDERRTASVAHRSGSAGVQNRSSSGAATAARTPAPNRRRRRNT</sequence>
<feature type="signal peptide" evidence="3">
    <location>
        <begin position="1"/>
        <end position="28"/>
    </location>
</feature>
<evidence type="ECO:0000313" key="4">
    <source>
        <dbReference type="EMBL" id="GAA0350672.1"/>
    </source>
</evidence>
<feature type="region of interest" description="Disordered" evidence="1">
    <location>
        <begin position="219"/>
        <end position="249"/>
    </location>
</feature>
<evidence type="ECO:0000313" key="5">
    <source>
        <dbReference type="Proteomes" id="UP001500063"/>
    </source>
</evidence>
<feature type="region of interest" description="Disordered" evidence="1">
    <location>
        <begin position="536"/>
        <end position="711"/>
    </location>
</feature>
<feature type="transmembrane region" description="Helical" evidence="2">
    <location>
        <begin position="332"/>
        <end position="354"/>
    </location>
</feature>
<comment type="caution">
    <text evidence="4">The sequence shown here is derived from an EMBL/GenBank/DDBJ whole genome shotgun (WGS) entry which is preliminary data.</text>
</comment>
<feature type="transmembrane region" description="Helical" evidence="2">
    <location>
        <begin position="391"/>
        <end position="413"/>
    </location>
</feature>
<keyword evidence="2" id="KW-0472">Membrane</keyword>
<reference evidence="4 5" key="1">
    <citation type="journal article" date="2019" name="Int. J. Syst. Evol. Microbiol.">
        <title>The Global Catalogue of Microorganisms (GCM) 10K type strain sequencing project: providing services to taxonomists for standard genome sequencing and annotation.</title>
        <authorList>
            <consortium name="The Broad Institute Genomics Platform"/>
            <consortium name="The Broad Institute Genome Sequencing Center for Infectious Disease"/>
            <person name="Wu L."/>
            <person name="Ma J."/>
        </authorList>
    </citation>
    <scope>NUCLEOTIDE SEQUENCE [LARGE SCALE GENOMIC DNA]</scope>
    <source>
        <strain evidence="4 5">JCM 4565</strain>
    </source>
</reference>
<keyword evidence="5" id="KW-1185">Reference proteome</keyword>
<name>A0ABN0WYV5_9ACTN</name>
<feature type="chain" id="PRO_5046099184" description="Integral membrane protein" evidence="3">
    <location>
        <begin position="29"/>
        <end position="711"/>
    </location>
</feature>
<evidence type="ECO:0000256" key="2">
    <source>
        <dbReference type="SAM" id="Phobius"/>
    </source>
</evidence>
<feature type="compositionally biased region" description="Low complexity" evidence="1">
    <location>
        <begin position="688"/>
        <end position="703"/>
    </location>
</feature>
<feature type="transmembrane region" description="Helical" evidence="2">
    <location>
        <begin position="425"/>
        <end position="442"/>
    </location>
</feature>
<evidence type="ECO:0008006" key="6">
    <source>
        <dbReference type="Google" id="ProtNLM"/>
    </source>
</evidence>
<dbReference type="Proteomes" id="UP001500063">
    <property type="component" value="Unassembled WGS sequence"/>
</dbReference>
<accession>A0ABN0WYV5</accession>
<proteinExistence type="predicted"/>